<dbReference type="GO" id="GO:0045944">
    <property type="term" value="P:positive regulation of transcription by RNA polymerase II"/>
    <property type="evidence" value="ECO:0007669"/>
    <property type="project" value="TreeGrafter"/>
</dbReference>
<evidence type="ECO:0000256" key="3">
    <source>
        <dbReference type="SAM" id="Coils"/>
    </source>
</evidence>
<dbReference type="EnsemblMetazoa" id="CLYHEMT000450.3">
    <property type="protein sequence ID" value="CLYHEMP000450.3"/>
    <property type="gene ID" value="CLYHEMG000450"/>
</dbReference>
<dbReference type="PANTHER" id="PTHR24193:SF121">
    <property type="entry name" value="ADA2A-CONTAINING COMPLEX COMPONENT 3, ISOFORM D"/>
    <property type="match status" value="1"/>
</dbReference>
<evidence type="ECO:0000256" key="1">
    <source>
        <dbReference type="ARBA" id="ARBA00022737"/>
    </source>
</evidence>
<feature type="compositionally biased region" description="Polar residues" evidence="4">
    <location>
        <begin position="338"/>
        <end position="348"/>
    </location>
</feature>
<protein>
    <submittedName>
        <fullName evidence="5">Uncharacterized protein</fullName>
    </submittedName>
</protein>
<dbReference type="Proteomes" id="UP000594262">
    <property type="component" value="Unplaced"/>
</dbReference>
<dbReference type="GeneID" id="136807361"/>
<dbReference type="InterPro" id="IPR050663">
    <property type="entry name" value="Ankyrin-SOCS_Box"/>
</dbReference>
<sequence length="535" mass="59844">MTMVFSGEMDFISTCHITKLSPWPMKEMTLPTMHNLNTSESNIVVWRKCTPFCDKTVECPEHHELLQAIVNCTDQLGHLSNLDGLKACIEKYQSMGWDRNDTIPDPVASNRLPLIHWAASLGKCNALEWMLSNGFDSTVTIGSLTENALHRTILYLYKSRPKFTTKELKPKFRKICNLLSNLMYHSDLGNGTPLHLAASLLCSSETRLVFFQTAIEVMAAQAKEMNDSDRMATLDAKNNEGNTCLHILAGANEKIKVDHVCTAISALLQSGADKTMRNAKDQTPLDIAIQKGYNNVIDELVKIVNPSTSLVKESPSSSTSHHDSRSLMTMVDMRRGSPVSNSMINLNRSAYGYTERRRSRSRSPIRSPRSERERESPPMAHSKYEDSARNGFLIKQEDENEVDSSLQPTSPASDAMSSMSNIDVNSPLLSHLAEAGLLSEVSDLLSRAKARDESQLKRYQQQAKDLDTQIMYKQKEIERIKSEVETLRKKRNRCDDETAKLKKKLASCSNAIRELPYGQNSNTGEAQSVAHSPAT</sequence>
<name>A0A7M5UJ01_9CNID</name>
<feature type="compositionally biased region" description="Polar residues" evidence="4">
    <location>
        <begin position="403"/>
        <end position="419"/>
    </location>
</feature>
<reference evidence="5" key="1">
    <citation type="submission" date="2021-01" db="UniProtKB">
        <authorList>
            <consortium name="EnsemblMetazoa"/>
        </authorList>
    </citation>
    <scope>IDENTIFICATION</scope>
</reference>
<feature type="compositionally biased region" description="Basic and acidic residues" evidence="4">
    <location>
        <begin position="368"/>
        <end position="388"/>
    </location>
</feature>
<dbReference type="AlphaFoldDB" id="A0A7M5UJ01"/>
<dbReference type="Gene3D" id="1.25.40.20">
    <property type="entry name" value="Ankyrin repeat-containing domain"/>
    <property type="match status" value="1"/>
</dbReference>
<feature type="compositionally biased region" description="Polar residues" evidence="4">
    <location>
        <begin position="518"/>
        <end position="535"/>
    </location>
</feature>
<dbReference type="InterPro" id="IPR002110">
    <property type="entry name" value="Ankyrin_rpt"/>
</dbReference>
<dbReference type="SMART" id="SM00248">
    <property type="entry name" value="ANK"/>
    <property type="match status" value="3"/>
</dbReference>
<dbReference type="GO" id="GO:0000976">
    <property type="term" value="F:transcription cis-regulatory region binding"/>
    <property type="evidence" value="ECO:0007669"/>
    <property type="project" value="TreeGrafter"/>
</dbReference>
<dbReference type="InterPro" id="IPR036770">
    <property type="entry name" value="Ankyrin_rpt-contain_sf"/>
</dbReference>
<keyword evidence="3" id="KW-0175">Coiled coil</keyword>
<keyword evidence="6" id="KW-1185">Reference proteome</keyword>
<accession>A0A7M5UJ01</accession>
<proteinExistence type="predicted"/>
<evidence type="ECO:0000313" key="6">
    <source>
        <dbReference type="Proteomes" id="UP000594262"/>
    </source>
</evidence>
<keyword evidence="2" id="KW-0040">ANK repeat</keyword>
<keyword evidence="1" id="KW-0677">Repeat</keyword>
<evidence type="ECO:0000256" key="4">
    <source>
        <dbReference type="SAM" id="MobiDB-lite"/>
    </source>
</evidence>
<organism evidence="5 6">
    <name type="scientific">Clytia hemisphaerica</name>
    <dbReference type="NCBI Taxonomy" id="252671"/>
    <lineage>
        <taxon>Eukaryota</taxon>
        <taxon>Metazoa</taxon>
        <taxon>Cnidaria</taxon>
        <taxon>Hydrozoa</taxon>
        <taxon>Hydroidolina</taxon>
        <taxon>Leptothecata</taxon>
        <taxon>Obeliida</taxon>
        <taxon>Clytiidae</taxon>
        <taxon>Clytia</taxon>
    </lineage>
</organism>
<dbReference type="RefSeq" id="XP_066920040.1">
    <property type="nucleotide sequence ID" value="XM_067063939.1"/>
</dbReference>
<dbReference type="SUPFAM" id="SSF48403">
    <property type="entry name" value="Ankyrin repeat"/>
    <property type="match status" value="1"/>
</dbReference>
<evidence type="ECO:0000313" key="5">
    <source>
        <dbReference type="EnsemblMetazoa" id="CLYHEMP000450.3"/>
    </source>
</evidence>
<dbReference type="GO" id="GO:0005634">
    <property type="term" value="C:nucleus"/>
    <property type="evidence" value="ECO:0007669"/>
    <property type="project" value="TreeGrafter"/>
</dbReference>
<feature type="region of interest" description="Disordered" evidence="4">
    <location>
        <begin position="335"/>
        <end position="419"/>
    </location>
</feature>
<dbReference type="OrthoDB" id="2157354at2759"/>
<dbReference type="PANTHER" id="PTHR24193">
    <property type="entry name" value="ANKYRIN REPEAT PROTEIN"/>
    <property type="match status" value="1"/>
</dbReference>
<feature type="region of interest" description="Disordered" evidence="4">
    <location>
        <begin position="514"/>
        <end position="535"/>
    </location>
</feature>
<evidence type="ECO:0000256" key="2">
    <source>
        <dbReference type="ARBA" id="ARBA00023043"/>
    </source>
</evidence>
<feature type="coiled-coil region" evidence="3">
    <location>
        <begin position="449"/>
        <end position="504"/>
    </location>
</feature>